<keyword evidence="4" id="KW-1185">Reference proteome</keyword>
<gene>
    <name evidence="3" type="ORF">HEB94_003992</name>
</gene>
<comment type="caution">
    <text evidence="3">The sequence shown here is derived from an EMBL/GenBank/DDBJ whole genome shotgun (WGS) entry which is preliminary data.</text>
</comment>
<evidence type="ECO:0000256" key="2">
    <source>
        <dbReference type="ARBA" id="ARBA00038358"/>
    </source>
</evidence>
<dbReference type="EC" id="3.2.1.180" evidence="3"/>
<organism evidence="3 4">
    <name type="scientific">Actinopolymorpha pittospori</name>
    <dbReference type="NCBI Taxonomy" id="648752"/>
    <lineage>
        <taxon>Bacteria</taxon>
        <taxon>Bacillati</taxon>
        <taxon>Actinomycetota</taxon>
        <taxon>Actinomycetes</taxon>
        <taxon>Propionibacteriales</taxon>
        <taxon>Actinopolymorphaceae</taxon>
        <taxon>Actinopolymorpha</taxon>
    </lineage>
</organism>
<dbReference type="AlphaFoldDB" id="A0A927RA22"/>
<dbReference type="SUPFAM" id="SSF48208">
    <property type="entry name" value="Six-hairpin glycosidases"/>
    <property type="match status" value="1"/>
</dbReference>
<dbReference type="Proteomes" id="UP000638648">
    <property type="component" value="Unassembled WGS sequence"/>
</dbReference>
<reference evidence="3" key="1">
    <citation type="submission" date="2020-10" db="EMBL/GenBank/DDBJ databases">
        <title>Sequencing the genomes of 1000 actinobacteria strains.</title>
        <authorList>
            <person name="Klenk H.-P."/>
        </authorList>
    </citation>
    <scope>NUCLEOTIDE SEQUENCE</scope>
    <source>
        <strain evidence="3">DSM 45354</strain>
    </source>
</reference>
<dbReference type="EMBL" id="JADBEM010000001">
    <property type="protein sequence ID" value="MBE1607144.1"/>
    <property type="molecule type" value="Genomic_DNA"/>
</dbReference>
<comment type="similarity">
    <text evidence="2">Belongs to the glycosyl hydrolase 88 family.</text>
</comment>
<keyword evidence="3" id="KW-0326">Glycosidase</keyword>
<dbReference type="InterPro" id="IPR052369">
    <property type="entry name" value="UG_Glycosaminoglycan_Hydrolase"/>
</dbReference>
<dbReference type="RefSeq" id="WP_192751137.1">
    <property type="nucleotide sequence ID" value="NZ_BAABJL010000175.1"/>
</dbReference>
<dbReference type="GO" id="GO:0000272">
    <property type="term" value="P:polysaccharide catabolic process"/>
    <property type="evidence" value="ECO:0007669"/>
    <property type="project" value="TreeGrafter"/>
</dbReference>
<accession>A0A927RA22</accession>
<evidence type="ECO:0000313" key="4">
    <source>
        <dbReference type="Proteomes" id="UP000638648"/>
    </source>
</evidence>
<dbReference type="PANTHER" id="PTHR36845">
    <property type="entry name" value="HYDROLASE, PUTATIVE (AFU_ORTHOLOGUE AFUA_7G05090)-RELATED"/>
    <property type="match status" value="1"/>
</dbReference>
<name>A0A927RA22_9ACTN</name>
<dbReference type="InterPro" id="IPR008928">
    <property type="entry name" value="6-hairpin_glycosidase_sf"/>
</dbReference>
<dbReference type="InterPro" id="IPR012341">
    <property type="entry name" value="6hp_glycosidase-like_sf"/>
</dbReference>
<protein>
    <submittedName>
        <fullName evidence="3">Unsaturated chondroitin disaccharide hydrolase</fullName>
        <ecNumber evidence="3">3.2.1.180</ecNumber>
    </submittedName>
</protein>
<dbReference type="PANTHER" id="PTHR36845:SF1">
    <property type="entry name" value="HYDROLASE, PUTATIVE (AFU_ORTHOLOGUE AFUA_7G05090)-RELATED"/>
    <property type="match status" value="1"/>
</dbReference>
<keyword evidence="1 3" id="KW-0378">Hydrolase</keyword>
<dbReference type="Gene3D" id="1.50.10.10">
    <property type="match status" value="1"/>
</dbReference>
<proteinExistence type="inferred from homology"/>
<evidence type="ECO:0000256" key="1">
    <source>
        <dbReference type="ARBA" id="ARBA00022801"/>
    </source>
</evidence>
<dbReference type="GO" id="GO:0102212">
    <property type="term" value="F:unsaturated chondroitin disaccharide hydrolase activity"/>
    <property type="evidence" value="ECO:0007669"/>
    <property type="project" value="UniProtKB-EC"/>
</dbReference>
<dbReference type="GO" id="GO:0052757">
    <property type="term" value="F:chondroitin hydrolase activity"/>
    <property type="evidence" value="ECO:0007669"/>
    <property type="project" value="TreeGrafter"/>
</dbReference>
<sequence length="402" mass="43967">MGDIEDTAPTGDIAELWRGYGKAGLREYDAARQRDERQFPHYSEADGWRTRDVEDRSSHGDHGYEHGNWTAGFWHGVMWLTSLASGDPGPRELARHRTGLLGARATDTTTHDLGFLFYPSIVLGRRLGVLPDQAANDAHTAARTLTQRFMEPAQLLQAFGPIADHRTAGTSTIDTMMNLPLLWWSASVGGDSRLHDVARRHARTSARLFFRPDGSTYHLLHVDPVSGALLRRGTFQGDSDDSCWSRGQAWAGCGFAWAYAATGESELRDAAERALEWFYTRAPKSEPVPWDFTDTDPSSPRDASAGAVAALGCLLLGRILDDERRRTTWTGRGCQLLLANTAGALLDREGILGRSSYSVPHRQGLDGAVAWGDFYYGLALALAVDAIPLAALLGFDHAGTTS</sequence>
<evidence type="ECO:0000313" key="3">
    <source>
        <dbReference type="EMBL" id="MBE1607144.1"/>
    </source>
</evidence>